<name>A6X8C7_BRUA4</name>
<protein>
    <submittedName>
        <fullName evidence="2">Uncharacterized protein</fullName>
    </submittedName>
</protein>
<gene>
    <name evidence="2" type="ordered locus">Oant_4712</name>
</gene>
<dbReference type="Proteomes" id="UP000002301">
    <property type="component" value="Plasmid pOANT03"/>
</dbReference>
<evidence type="ECO:0000256" key="1">
    <source>
        <dbReference type="SAM" id="MobiDB-lite"/>
    </source>
</evidence>
<keyword evidence="2" id="KW-0614">Plasmid</keyword>
<dbReference type="RefSeq" id="WP_011983087.1">
    <property type="nucleotide sequence ID" value="NC_009671.1"/>
</dbReference>
<proteinExistence type="predicted"/>
<dbReference type="KEGG" id="oan:Oant_4712"/>
<geneLocation type="plasmid" evidence="2 3">
    <name>pOANT03</name>
</geneLocation>
<feature type="region of interest" description="Disordered" evidence="1">
    <location>
        <begin position="1"/>
        <end position="46"/>
    </location>
</feature>
<sequence length="262" mass="29145">MAKVRKEVAVSSSPTAESTATPPIVQTMPPKDDVSAEYDAGPVGNLENPGPYIAQVSKQTKFALTCKDDEGDRIRVAVFEHPLRGFPHLQIEHNEDELKRDKIYTKDRLHVTAKVRSIREPSSPNSKLARHALVIVDYQLGDEIYPAGLSFIADLAEGPNAYEGGRGTQLRASSELPTIMRPKIRNEYGEFNVTLNKLKIDRVTGDTTLTMSWFLVPALHIKHKCQISKQPDKDAAIMIGEAFEGMKAEIKRITKKGVENRL</sequence>
<evidence type="ECO:0000313" key="3">
    <source>
        <dbReference type="Proteomes" id="UP000002301"/>
    </source>
</evidence>
<dbReference type="AlphaFoldDB" id="A6X8C7"/>
<organism evidence="2 3">
    <name type="scientific">Brucella anthropi (strain ATCC 49188 / DSM 6882 / CCUG 24695 / JCM 21032 / LMG 3331 / NBRC 15819 / NCTC 12168 / Alc 37)</name>
    <name type="common">Ochrobactrum anthropi</name>
    <dbReference type="NCBI Taxonomy" id="439375"/>
    <lineage>
        <taxon>Bacteria</taxon>
        <taxon>Pseudomonadati</taxon>
        <taxon>Pseudomonadota</taxon>
        <taxon>Alphaproteobacteria</taxon>
        <taxon>Hyphomicrobiales</taxon>
        <taxon>Brucellaceae</taxon>
        <taxon>Brucella/Ochrobactrum group</taxon>
        <taxon>Brucella</taxon>
    </lineage>
</organism>
<accession>A6X8C7</accession>
<keyword evidence="3" id="KW-1185">Reference proteome</keyword>
<reference evidence="2 3" key="1">
    <citation type="journal article" date="2011" name="J. Bacteriol.">
        <title>Genome of Ochrobactrum anthropi ATCC 49188 T, a versatile opportunistic pathogen and symbiont of several eukaryotic hosts.</title>
        <authorList>
            <person name="Chain P.S."/>
            <person name="Lang D.M."/>
            <person name="Comerci D.J."/>
            <person name="Malfatti S.A."/>
            <person name="Vergez L.M."/>
            <person name="Shin M."/>
            <person name="Ugalde R.A."/>
            <person name="Garcia E."/>
            <person name="Tolmasky M.E."/>
        </authorList>
    </citation>
    <scope>NUCLEOTIDE SEQUENCE [LARGE SCALE GENOMIC DNA]</scope>
    <source>
        <strain evidence="3">ATCC 49188 / DSM 6882 / CCUG 24695 / JCM 21032 / LMG 3331 / NBRC 15819 / NCTC 12168 / Alc 37</strain>
    </source>
</reference>
<feature type="compositionally biased region" description="Low complexity" evidence="1">
    <location>
        <begin position="9"/>
        <end position="23"/>
    </location>
</feature>
<dbReference type="HOGENOM" id="CLU_1061038_0_0_5"/>
<dbReference type="EMBL" id="CP000762">
    <property type="protein sequence ID" value="ABS17481.1"/>
    <property type="molecule type" value="Genomic_DNA"/>
</dbReference>
<evidence type="ECO:0000313" key="2">
    <source>
        <dbReference type="EMBL" id="ABS17481.1"/>
    </source>
</evidence>